<proteinExistence type="predicted"/>
<dbReference type="InterPro" id="IPR039448">
    <property type="entry name" value="Beta_helix"/>
</dbReference>
<evidence type="ECO:0000313" key="4">
    <source>
        <dbReference type="Proteomes" id="UP000546701"/>
    </source>
</evidence>
<dbReference type="Pfam" id="PF13229">
    <property type="entry name" value="Beta_helix"/>
    <property type="match status" value="1"/>
</dbReference>
<evidence type="ECO:0000256" key="1">
    <source>
        <dbReference type="SAM" id="SignalP"/>
    </source>
</evidence>
<accession>A0A7W9BT96</accession>
<name>A0A7W9BT96_9SPHN</name>
<organism evidence="3 4">
    <name type="scientific">Sphingomonas prati</name>
    <dbReference type="NCBI Taxonomy" id="1843237"/>
    <lineage>
        <taxon>Bacteria</taxon>
        <taxon>Pseudomonadati</taxon>
        <taxon>Pseudomonadota</taxon>
        <taxon>Alphaproteobacteria</taxon>
        <taxon>Sphingomonadales</taxon>
        <taxon>Sphingomonadaceae</taxon>
        <taxon>Sphingomonas</taxon>
    </lineage>
</organism>
<feature type="domain" description="Right handed beta helix" evidence="2">
    <location>
        <begin position="102"/>
        <end position="239"/>
    </location>
</feature>
<protein>
    <recommendedName>
        <fullName evidence="2">Right handed beta helix domain-containing protein</fullName>
    </recommendedName>
</protein>
<evidence type="ECO:0000259" key="2">
    <source>
        <dbReference type="Pfam" id="PF13229"/>
    </source>
</evidence>
<dbReference type="AlphaFoldDB" id="A0A7W9BT96"/>
<feature type="signal peptide" evidence="1">
    <location>
        <begin position="1"/>
        <end position="17"/>
    </location>
</feature>
<reference evidence="3 4" key="1">
    <citation type="submission" date="2020-08" db="EMBL/GenBank/DDBJ databases">
        <title>Genomic Encyclopedia of Type Strains, Phase IV (KMG-IV): sequencing the most valuable type-strain genomes for metagenomic binning, comparative biology and taxonomic classification.</title>
        <authorList>
            <person name="Goeker M."/>
        </authorList>
    </citation>
    <scope>NUCLEOTIDE SEQUENCE [LARGE SCALE GENOMIC DNA]</scope>
    <source>
        <strain evidence="3 4">DSM 103336</strain>
    </source>
</reference>
<comment type="caution">
    <text evidence="3">The sequence shown here is derived from an EMBL/GenBank/DDBJ whole genome shotgun (WGS) entry which is preliminary data.</text>
</comment>
<dbReference type="InterPro" id="IPR012334">
    <property type="entry name" value="Pectin_lyas_fold"/>
</dbReference>
<dbReference type="SUPFAM" id="SSF51126">
    <property type="entry name" value="Pectin lyase-like"/>
    <property type="match status" value="1"/>
</dbReference>
<feature type="chain" id="PRO_5030954105" description="Right handed beta helix domain-containing protein" evidence="1">
    <location>
        <begin position="18"/>
        <end position="309"/>
    </location>
</feature>
<dbReference type="RefSeq" id="WP_157176109.1">
    <property type="nucleotide sequence ID" value="NZ_BMJP01000003.1"/>
</dbReference>
<dbReference type="InterPro" id="IPR011050">
    <property type="entry name" value="Pectin_lyase_fold/virulence"/>
</dbReference>
<evidence type="ECO:0000313" key="3">
    <source>
        <dbReference type="EMBL" id="MBB5729719.1"/>
    </source>
</evidence>
<keyword evidence="4" id="KW-1185">Reference proteome</keyword>
<gene>
    <name evidence="3" type="ORF">FHS99_002215</name>
</gene>
<keyword evidence="1" id="KW-0732">Signal</keyword>
<sequence length="309" mass="31944">MKKLILAAALLSASAFAQGSGPFTVAETGRGFFRLQDAVNAIGGGDGTIRIAAGTYKDCAIVSDGRVAFAAVTAGTAIFDGGTCEGKATLVLRGRDAAVDGLVFRGVTVPDHNGAGIRLEKGNLTVTGTAFRDSEQGILTTDDPAQVLTVRRSTFSGLGTCEGAGGCAHGLYTGTGGTLELTNNRFERGRGGHYAKARARRVTIVDNSFDDTQGKTTNYMIDLSSGSTGRIAGNEFVMGKDKENHSAFITVAPEARTNPSAGLVITGNRASLAPGVTSPSNFVADWSHEPLKISGNQLGKGITLLDVRN</sequence>
<dbReference type="EMBL" id="JACIJR010000005">
    <property type="protein sequence ID" value="MBB5729719.1"/>
    <property type="molecule type" value="Genomic_DNA"/>
</dbReference>
<dbReference type="OrthoDB" id="7237303at2"/>
<dbReference type="Gene3D" id="2.160.20.10">
    <property type="entry name" value="Single-stranded right-handed beta-helix, Pectin lyase-like"/>
    <property type="match status" value="1"/>
</dbReference>
<dbReference type="Proteomes" id="UP000546701">
    <property type="component" value="Unassembled WGS sequence"/>
</dbReference>